<feature type="compositionally biased region" description="Basic and acidic residues" evidence="1">
    <location>
        <begin position="983"/>
        <end position="996"/>
    </location>
</feature>
<feature type="compositionally biased region" description="Low complexity" evidence="1">
    <location>
        <begin position="997"/>
        <end position="1006"/>
    </location>
</feature>
<reference evidence="2" key="1">
    <citation type="journal article" date="2023" name="Mol. Phylogenet. Evol.">
        <title>Genome-scale phylogeny and comparative genomics of the fungal order Sordariales.</title>
        <authorList>
            <person name="Hensen N."/>
            <person name="Bonometti L."/>
            <person name="Westerberg I."/>
            <person name="Brannstrom I.O."/>
            <person name="Guillou S."/>
            <person name="Cros-Aarteil S."/>
            <person name="Calhoun S."/>
            <person name="Haridas S."/>
            <person name="Kuo A."/>
            <person name="Mondo S."/>
            <person name="Pangilinan J."/>
            <person name="Riley R."/>
            <person name="LaButti K."/>
            <person name="Andreopoulos B."/>
            <person name="Lipzen A."/>
            <person name="Chen C."/>
            <person name="Yan M."/>
            <person name="Daum C."/>
            <person name="Ng V."/>
            <person name="Clum A."/>
            <person name="Steindorff A."/>
            <person name="Ohm R.A."/>
            <person name="Martin F."/>
            <person name="Silar P."/>
            <person name="Natvig D.O."/>
            <person name="Lalanne C."/>
            <person name="Gautier V."/>
            <person name="Ament-Velasquez S.L."/>
            <person name="Kruys A."/>
            <person name="Hutchinson M.I."/>
            <person name="Powell A.J."/>
            <person name="Barry K."/>
            <person name="Miller A.N."/>
            <person name="Grigoriev I.V."/>
            <person name="Debuchy R."/>
            <person name="Gladieux P."/>
            <person name="Hiltunen Thoren M."/>
            <person name="Johannesson H."/>
        </authorList>
    </citation>
    <scope>NUCLEOTIDE SEQUENCE</scope>
    <source>
        <strain evidence="2">CBS 958.72</strain>
    </source>
</reference>
<feature type="region of interest" description="Disordered" evidence="1">
    <location>
        <begin position="1060"/>
        <end position="1086"/>
    </location>
</feature>
<dbReference type="AlphaFoldDB" id="A0AAE0K4B1"/>
<protein>
    <recommendedName>
        <fullName evidence="4">Protein kinase domain-containing protein</fullName>
    </recommendedName>
</protein>
<name>A0AAE0K4B1_9PEZI</name>
<dbReference type="PANTHER" id="PTHR37542:SF2">
    <property type="entry name" value="PROTEIN KINASE DOMAIN-CONTAINING PROTEIN"/>
    <property type="match status" value="1"/>
</dbReference>
<proteinExistence type="predicted"/>
<dbReference type="PANTHER" id="PTHR37542">
    <property type="entry name" value="HELO DOMAIN-CONTAINING PROTEIN-RELATED"/>
    <property type="match status" value="1"/>
</dbReference>
<comment type="caution">
    <text evidence="2">The sequence shown here is derived from an EMBL/GenBank/DDBJ whole genome shotgun (WGS) entry which is preliminary data.</text>
</comment>
<feature type="compositionally biased region" description="Polar residues" evidence="1">
    <location>
        <begin position="844"/>
        <end position="856"/>
    </location>
</feature>
<feature type="compositionally biased region" description="Acidic residues" evidence="1">
    <location>
        <begin position="878"/>
        <end position="891"/>
    </location>
</feature>
<accession>A0AAE0K4B1</accession>
<feature type="compositionally biased region" description="Polar residues" evidence="1">
    <location>
        <begin position="571"/>
        <end position="583"/>
    </location>
</feature>
<feature type="compositionally biased region" description="Polar residues" evidence="1">
    <location>
        <begin position="608"/>
        <end position="623"/>
    </location>
</feature>
<feature type="region of interest" description="Disordered" evidence="1">
    <location>
        <begin position="742"/>
        <end position="772"/>
    </location>
</feature>
<feature type="compositionally biased region" description="Polar residues" evidence="1">
    <location>
        <begin position="1060"/>
        <end position="1076"/>
    </location>
</feature>
<feature type="compositionally biased region" description="Basic and acidic residues" evidence="1">
    <location>
        <begin position="742"/>
        <end position="758"/>
    </location>
</feature>
<evidence type="ECO:0000313" key="3">
    <source>
        <dbReference type="Proteomes" id="UP001287356"/>
    </source>
</evidence>
<evidence type="ECO:0000256" key="1">
    <source>
        <dbReference type="SAM" id="MobiDB-lite"/>
    </source>
</evidence>
<dbReference type="EMBL" id="JAULSN010000006">
    <property type="protein sequence ID" value="KAK3369786.1"/>
    <property type="molecule type" value="Genomic_DNA"/>
</dbReference>
<feature type="region of interest" description="Disordered" evidence="1">
    <location>
        <begin position="980"/>
        <end position="1017"/>
    </location>
</feature>
<feature type="region of interest" description="Disordered" evidence="1">
    <location>
        <begin position="565"/>
        <end position="631"/>
    </location>
</feature>
<evidence type="ECO:0000313" key="2">
    <source>
        <dbReference type="EMBL" id="KAK3369786.1"/>
    </source>
</evidence>
<feature type="region of interest" description="Disordered" evidence="1">
    <location>
        <begin position="174"/>
        <end position="197"/>
    </location>
</feature>
<dbReference type="Proteomes" id="UP001287356">
    <property type="component" value="Unassembled WGS sequence"/>
</dbReference>
<organism evidence="2 3">
    <name type="scientific">Lasiosphaeria ovina</name>
    <dbReference type="NCBI Taxonomy" id="92902"/>
    <lineage>
        <taxon>Eukaryota</taxon>
        <taxon>Fungi</taxon>
        <taxon>Dikarya</taxon>
        <taxon>Ascomycota</taxon>
        <taxon>Pezizomycotina</taxon>
        <taxon>Sordariomycetes</taxon>
        <taxon>Sordariomycetidae</taxon>
        <taxon>Sordariales</taxon>
        <taxon>Lasiosphaeriaceae</taxon>
        <taxon>Lasiosphaeria</taxon>
    </lineage>
</organism>
<feature type="region of interest" description="Disordered" evidence="1">
    <location>
        <begin position="844"/>
        <end position="903"/>
    </location>
</feature>
<feature type="region of interest" description="Disordered" evidence="1">
    <location>
        <begin position="804"/>
        <end position="830"/>
    </location>
</feature>
<reference evidence="2" key="2">
    <citation type="submission" date="2023-06" db="EMBL/GenBank/DDBJ databases">
        <authorList>
            <consortium name="Lawrence Berkeley National Laboratory"/>
            <person name="Haridas S."/>
            <person name="Hensen N."/>
            <person name="Bonometti L."/>
            <person name="Westerberg I."/>
            <person name="Brannstrom I.O."/>
            <person name="Guillou S."/>
            <person name="Cros-Aarteil S."/>
            <person name="Calhoun S."/>
            <person name="Kuo A."/>
            <person name="Mondo S."/>
            <person name="Pangilinan J."/>
            <person name="Riley R."/>
            <person name="Labutti K."/>
            <person name="Andreopoulos B."/>
            <person name="Lipzen A."/>
            <person name="Chen C."/>
            <person name="Yanf M."/>
            <person name="Daum C."/>
            <person name="Ng V."/>
            <person name="Clum A."/>
            <person name="Steindorff A."/>
            <person name="Ohm R."/>
            <person name="Martin F."/>
            <person name="Silar P."/>
            <person name="Natvig D."/>
            <person name="Lalanne C."/>
            <person name="Gautier V."/>
            <person name="Ament-Velasquez S.L."/>
            <person name="Kruys A."/>
            <person name="Hutchinson M.I."/>
            <person name="Powell A.J."/>
            <person name="Barry K."/>
            <person name="Miller A.N."/>
            <person name="Grigoriev I.V."/>
            <person name="Debuchy R."/>
            <person name="Gladieux P."/>
            <person name="Thoren M.H."/>
            <person name="Johannesson H."/>
        </authorList>
    </citation>
    <scope>NUCLEOTIDE SEQUENCE</scope>
    <source>
        <strain evidence="2">CBS 958.72</strain>
    </source>
</reference>
<sequence length="1267" mass="139635">MASFIPMAGVQLPFQRRLSRLYNDTKKSSDFVKEPAQNAEADPEIKALHRKLRIQKDRLVTWGLEWSDPSQSAENQSAEVLIDSSLSKAGLSEIVGSIMSTIKDILAEAEPLWHSSRRLAGERFDSDPPPRRGEKIRLVVWDRNRFEDLVRDLTTSIDTLYDLSRTRSSYAQASAPVRARLSKPSVAPEDERPFESSRIQAPTQIDPKTLRNLRSMQAEPMTDLVDDRAREIVFMSQQAYSKLVHGSTGRESHAPLLLEYASFDSIYSITGITPPLTRFEKLSSGLQSEPQRSPGSWTGLPRLVAYFEDMENSRYGLVYQFPRTFNPVSFEHLTRNPLYNLCSLSDLLARPDFEPKLEAKFRLAANLANTIFDLHARGITHGNLIDENVSFCNAVGTDPEISGITQGEVDIRRPLVSSFDLFSDPQSEDAPRPFSLYMHPLDPRNSVQSPLLNHAGSKTFDLYSLAMVLLSVGLWTKLENLVPNAESGGVPESLLGQLAIRCGTLYTKAVQACWNAVDLEMKGSHTADQIVSHVQFKASRYLEACCILDGVSNLEERLGDDIGDASLEPESLSTSQLAGTSKELQSEKQRGSTPATPSEGRTGRWTHPSESPTISLSASQGRASASGIAETPAKLPSAKTRLYPQVPLPPHVIQQWSTIVMPQINIALHHFYRKNPESVEISLESIGESPQSTKPTVLVVCTSVGKVRAILKKRLATFFDGTTGLALKVCRGQVLRSRNDRVGRSMTRPGDDGHDEIKAANPDYQERPSNGASIGAWIGDRHLPPVSFGGLIVVDDKPYGMTVHHMLDDPDQGAHAATTKEGISRSMAGPQPLTDLAAWYAEQYPNSESDPDSSGTEDYACEFSESDSDSFSESAITSDDDDDEEDDDDQYGEVGDIPGIEPGCGEGYIVTQPAQDDVPDGFYPSSETQDEDHLDTYGLGEVYASSGIKRRLEDGMLHEIDWALFEFKDDRLPDDNLIPRADQLSETRGQRVEPRSSRSLRSSTSRPTIHPTTVARTSSLPGLEVQCMARTSGLQTGLILPAVASVKIYGRMTPSHIYQVSGTSPNGVSNRTTGSGEESGKPRRALPMGIPGDSGAWVVDRHHGQVCGHVLAWSERKRVAYVCPMDVLLLDIAETLEAGEIRLPGGEVLLSNPEHNNGKRASRLTHISEASDRHCSWYSEDVDAETLSLAPASKSRRSRTLSQNQRGSLFLSQQQLDSLAENDNDEAEDDSYDEGVEVELARDIKKMHLNDLAERDASVRVGRWRVT</sequence>
<evidence type="ECO:0008006" key="4">
    <source>
        <dbReference type="Google" id="ProtNLM"/>
    </source>
</evidence>
<keyword evidence="3" id="KW-1185">Reference proteome</keyword>
<gene>
    <name evidence="2" type="ORF">B0T24DRAFT_365848</name>
</gene>